<name>B8ARZ6_ORYSI</name>
<protein>
    <recommendedName>
        <fullName evidence="2">DUF4220 domain-containing protein</fullName>
    </recommendedName>
</protein>
<keyword evidence="1" id="KW-0472">Membrane</keyword>
<keyword evidence="1" id="KW-1133">Transmembrane helix</keyword>
<feature type="transmembrane region" description="Helical" evidence="1">
    <location>
        <begin position="444"/>
        <end position="464"/>
    </location>
</feature>
<feature type="transmembrane region" description="Helical" evidence="1">
    <location>
        <begin position="380"/>
        <end position="403"/>
    </location>
</feature>
<dbReference type="AlphaFoldDB" id="B8ARZ6"/>
<gene>
    <name evidence="3" type="ORF">OsI_15258</name>
</gene>
<evidence type="ECO:0000256" key="1">
    <source>
        <dbReference type="SAM" id="Phobius"/>
    </source>
</evidence>
<dbReference type="InterPro" id="IPR007658">
    <property type="entry name" value="DUF594"/>
</dbReference>
<evidence type="ECO:0000313" key="4">
    <source>
        <dbReference type="Proteomes" id="UP000007015"/>
    </source>
</evidence>
<reference evidence="3 4" key="1">
    <citation type="journal article" date="2005" name="PLoS Biol.">
        <title>The genomes of Oryza sativa: a history of duplications.</title>
        <authorList>
            <person name="Yu J."/>
            <person name="Wang J."/>
            <person name="Lin W."/>
            <person name="Li S."/>
            <person name="Li H."/>
            <person name="Zhou J."/>
            <person name="Ni P."/>
            <person name="Dong W."/>
            <person name="Hu S."/>
            <person name="Zeng C."/>
            <person name="Zhang J."/>
            <person name="Zhang Y."/>
            <person name="Li R."/>
            <person name="Xu Z."/>
            <person name="Li S."/>
            <person name="Li X."/>
            <person name="Zheng H."/>
            <person name="Cong L."/>
            <person name="Lin L."/>
            <person name="Yin J."/>
            <person name="Geng J."/>
            <person name="Li G."/>
            <person name="Shi J."/>
            <person name="Liu J."/>
            <person name="Lv H."/>
            <person name="Li J."/>
            <person name="Wang J."/>
            <person name="Deng Y."/>
            <person name="Ran L."/>
            <person name="Shi X."/>
            <person name="Wang X."/>
            <person name="Wu Q."/>
            <person name="Li C."/>
            <person name="Ren X."/>
            <person name="Wang J."/>
            <person name="Wang X."/>
            <person name="Li D."/>
            <person name="Liu D."/>
            <person name="Zhang X."/>
            <person name="Ji Z."/>
            <person name="Zhao W."/>
            <person name="Sun Y."/>
            <person name="Zhang Z."/>
            <person name="Bao J."/>
            <person name="Han Y."/>
            <person name="Dong L."/>
            <person name="Ji J."/>
            <person name="Chen P."/>
            <person name="Wu S."/>
            <person name="Liu J."/>
            <person name="Xiao Y."/>
            <person name="Bu D."/>
            <person name="Tan J."/>
            <person name="Yang L."/>
            <person name="Ye C."/>
            <person name="Zhang J."/>
            <person name="Xu J."/>
            <person name="Zhou Y."/>
            <person name="Yu Y."/>
            <person name="Zhang B."/>
            <person name="Zhuang S."/>
            <person name="Wei H."/>
            <person name="Liu B."/>
            <person name="Lei M."/>
            <person name="Yu H."/>
            <person name="Li Y."/>
            <person name="Xu H."/>
            <person name="Wei S."/>
            <person name="He X."/>
            <person name="Fang L."/>
            <person name="Zhang Z."/>
            <person name="Zhang Y."/>
            <person name="Huang X."/>
            <person name="Su Z."/>
            <person name="Tong W."/>
            <person name="Li J."/>
            <person name="Tong Z."/>
            <person name="Li S."/>
            <person name="Ye J."/>
            <person name="Wang L."/>
            <person name="Fang L."/>
            <person name="Lei T."/>
            <person name="Chen C."/>
            <person name="Chen H."/>
            <person name="Xu Z."/>
            <person name="Li H."/>
            <person name="Huang H."/>
            <person name="Zhang F."/>
            <person name="Xu H."/>
            <person name="Li N."/>
            <person name="Zhao C."/>
            <person name="Li S."/>
            <person name="Dong L."/>
            <person name="Huang Y."/>
            <person name="Li L."/>
            <person name="Xi Y."/>
            <person name="Qi Q."/>
            <person name="Li W."/>
            <person name="Zhang B."/>
            <person name="Hu W."/>
            <person name="Zhang Y."/>
            <person name="Tian X."/>
            <person name="Jiao Y."/>
            <person name="Liang X."/>
            <person name="Jin J."/>
            <person name="Gao L."/>
            <person name="Zheng W."/>
            <person name="Hao B."/>
            <person name="Liu S."/>
            <person name="Wang W."/>
            <person name="Yuan L."/>
            <person name="Cao M."/>
            <person name="McDermott J."/>
            <person name="Samudrala R."/>
            <person name="Wang J."/>
            <person name="Wong G.K."/>
            <person name="Yang H."/>
        </authorList>
    </citation>
    <scope>NUCLEOTIDE SEQUENCE [LARGE SCALE GENOMIC DNA]</scope>
    <source>
        <strain evidence="4">cv. 93-11</strain>
    </source>
</reference>
<dbReference type="InterPro" id="IPR025315">
    <property type="entry name" value="DUF4220"/>
</dbReference>
<dbReference type="Pfam" id="PF04578">
    <property type="entry name" value="DUF594"/>
    <property type="match status" value="1"/>
</dbReference>
<dbReference type="HOGENOM" id="CLU_008762_0_1_1"/>
<proteinExistence type="predicted"/>
<keyword evidence="4" id="KW-1185">Reference proteome</keyword>
<accession>B8ARZ6</accession>
<dbReference type="STRING" id="39946.B8ARZ6"/>
<dbReference type="EMBL" id="CM000129">
    <property type="protein sequence ID" value="EEC76968.1"/>
    <property type="molecule type" value="Genomic_DNA"/>
</dbReference>
<dbReference type="PANTHER" id="PTHR31325">
    <property type="entry name" value="OS01G0798800 PROTEIN-RELATED"/>
    <property type="match status" value="1"/>
</dbReference>
<dbReference type="Gramene" id="BGIOSGA016089-TA">
    <property type="protein sequence ID" value="BGIOSGA016089-PA"/>
    <property type="gene ID" value="BGIOSGA016089"/>
</dbReference>
<dbReference type="Pfam" id="PF13968">
    <property type="entry name" value="DUF4220"/>
    <property type="match status" value="1"/>
</dbReference>
<evidence type="ECO:0000313" key="3">
    <source>
        <dbReference type="EMBL" id="EEC76968.1"/>
    </source>
</evidence>
<feature type="transmembrane region" description="Helical" evidence="1">
    <location>
        <begin position="409"/>
        <end position="432"/>
    </location>
</feature>
<evidence type="ECO:0000259" key="2">
    <source>
        <dbReference type="Pfam" id="PF13968"/>
    </source>
</evidence>
<keyword evidence="1" id="KW-0812">Transmembrane</keyword>
<dbReference type="OMA" id="GKIWATH"/>
<organism evidence="3 4">
    <name type="scientific">Oryza sativa subsp. indica</name>
    <name type="common">Rice</name>
    <dbReference type="NCBI Taxonomy" id="39946"/>
    <lineage>
        <taxon>Eukaryota</taxon>
        <taxon>Viridiplantae</taxon>
        <taxon>Streptophyta</taxon>
        <taxon>Embryophyta</taxon>
        <taxon>Tracheophyta</taxon>
        <taxon>Spermatophyta</taxon>
        <taxon>Magnoliopsida</taxon>
        <taxon>Liliopsida</taxon>
        <taxon>Poales</taxon>
        <taxon>Poaceae</taxon>
        <taxon>BOP clade</taxon>
        <taxon>Oryzoideae</taxon>
        <taxon>Oryzeae</taxon>
        <taxon>Oryzinae</taxon>
        <taxon>Oryza</taxon>
        <taxon>Oryza sativa</taxon>
    </lineage>
</organism>
<feature type="transmembrane region" description="Helical" evidence="1">
    <location>
        <begin position="40"/>
        <end position="58"/>
    </location>
</feature>
<dbReference type="Proteomes" id="UP000007015">
    <property type="component" value="Chromosome 4"/>
</dbReference>
<feature type="domain" description="DUF4220" evidence="2">
    <location>
        <begin position="160"/>
        <end position="524"/>
    </location>
</feature>
<sequence length="802" mass="88686">MAFNISIISNSSVVFAQCTDNNMVEFVYNMTAIYGENGDQASVVGISALIFIFAAGFFDLNLFSRISRVSAVLNPTVRFFLAGSLNLFVPVMSYFLSEAKNGGAHCSSSKPAAGDSDNNKELSLLARVILTWMLLVELLRRKVEGAVIIGRGTQSYSTIVTHAYNVLWMGNLVFFTVKASGKKAIFGVLWVLCAAKLVQRVVITEMAKRSFAHGKNPRLISSYMAATATATALDQCRYAVMGEENMVIRPGPGGYELNLAVAQTDDILTVGKIWATHHHPNLKRLCLSFALFKLLRRRLENMPITEPETTECRSIIFDALCPCNKKNKNNNNNNNNGVGDDLPLPAEAAAVTLFQVLKDEVTFLTEYYHSVLPVVLASPYFFFVNYVFFPVIVVALCVMTIVLCGNGGILYAFNSVWTDSSVLSVGLVVKTIKCLLKNVTTSSKAFYTLIDLTICYILFIAVAYDEASEIFVFLVSNWFTVSLLHAYSPKPTSQSPAAARFVLFLSRKFRRYPSNINIKQLSLLGICGGGLSALALPTAKLPRRAKRSIFKRFRDGGALSNGRAALSARFAWACESSGRGVAKVILVWHIATTLLETRTPHSVSTEQTTANKERRNPKTAARLSRYCAYLVAFKPELLPDHSEGTERVYGDMKEQIKEAVGGPWWSYYLLSERSRRDKVHKIADKFKPDFASASLTMVQKGAVLGKMLLDEADKDASAVWKMVAKLWVELVVYMAPSSMEEHARAHEAALVQGVELITMLWAARTTTSCCQWRRRKRNLCSSSTRPHSPSVLRTSCVASVSV</sequence>
<feature type="transmembrane region" description="Helical" evidence="1">
    <location>
        <begin position="79"/>
        <end position="97"/>
    </location>
</feature>
<feature type="transmembrane region" description="Helical" evidence="1">
    <location>
        <begin position="184"/>
        <end position="203"/>
    </location>
</feature>